<dbReference type="Gene3D" id="3.90.550.10">
    <property type="entry name" value="Spore Coat Polysaccharide Biosynthesis Protein SpsA, Chain A"/>
    <property type="match status" value="1"/>
</dbReference>
<evidence type="ECO:0000256" key="1">
    <source>
        <dbReference type="ARBA" id="ARBA00006739"/>
    </source>
</evidence>
<dbReference type="SUPFAM" id="SSF53448">
    <property type="entry name" value="Nucleotide-diphospho-sugar transferases"/>
    <property type="match status" value="1"/>
</dbReference>
<organism evidence="3 4">
    <name type="scientific">Aureibacillus halotolerans</name>
    <dbReference type="NCBI Taxonomy" id="1508390"/>
    <lineage>
        <taxon>Bacteria</taxon>
        <taxon>Bacillati</taxon>
        <taxon>Bacillota</taxon>
        <taxon>Bacilli</taxon>
        <taxon>Bacillales</taxon>
        <taxon>Bacillaceae</taxon>
        <taxon>Aureibacillus</taxon>
    </lineage>
</organism>
<protein>
    <submittedName>
        <fullName evidence="3">Glycosyltransferase involved in cell wall biosynthesis</fullName>
    </submittedName>
</protein>
<evidence type="ECO:0000259" key="2">
    <source>
        <dbReference type="Pfam" id="PF00535"/>
    </source>
</evidence>
<dbReference type="InterPro" id="IPR001173">
    <property type="entry name" value="Glyco_trans_2-like"/>
</dbReference>
<name>A0A4R6U2P0_9BACI</name>
<dbReference type="EMBL" id="SNYJ01000009">
    <property type="protein sequence ID" value="TDQ38645.1"/>
    <property type="molecule type" value="Genomic_DNA"/>
</dbReference>
<keyword evidence="4" id="KW-1185">Reference proteome</keyword>
<sequence>MSKVSIILPAYNVEQFIGECLISLVNQTFKDIEIIIVNDGSNDSTLKIIENWRGKDNRIEVINTHNYGAGSARNRGLRFAKSEYVIFIDPDDSCEETMIEELYSAIIKHDVDIAICNYYEVKEKGRIKMVVGGPYNKKILNKDEKNVLFNVNPTPWNKLFRRKLLIENNIKFPVDFRREDLFVISCSLMMANSIVCIEKPLYNYRVLRPGSATQANAKTLTDVLEILKLIKEYAISNNIYNYWFEEIEMISLKYGIMWYKISLNNCSFKNIRKYRYDYINFFRSNFNHFKSNKYYIEQNGSVSVQRKILDNFLFTKVGPYFIYLIYKLKKEIKRKKDL</sequence>
<proteinExistence type="inferred from homology"/>
<dbReference type="AlphaFoldDB" id="A0A4R6U2P0"/>
<dbReference type="RefSeq" id="WP_133580706.1">
    <property type="nucleotide sequence ID" value="NZ_SNYJ01000009.1"/>
</dbReference>
<evidence type="ECO:0000313" key="4">
    <source>
        <dbReference type="Proteomes" id="UP000295632"/>
    </source>
</evidence>
<evidence type="ECO:0000313" key="3">
    <source>
        <dbReference type="EMBL" id="TDQ38645.1"/>
    </source>
</evidence>
<dbReference type="PANTHER" id="PTHR22916:SF3">
    <property type="entry name" value="UDP-GLCNAC:BETAGAL BETA-1,3-N-ACETYLGLUCOSAMINYLTRANSFERASE-LIKE PROTEIN 1"/>
    <property type="match status" value="1"/>
</dbReference>
<comment type="similarity">
    <text evidence="1">Belongs to the glycosyltransferase 2 family.</text>
</comment>
<reference evidence="3 4" key="1">
    <citation type="submission" date="2019-03" db="EMBL/GenBank/DDBJ databases">
        <title>Genomic Encyclopedia of Type Strains, Phase IV (KMG-IV): sequencing the most valuable type-strain genomes for metagenomic binning, comparative biology and taxonomic classification.</title>
        <authorList>
            <person name="Goeker M."/>
        </authorList>
    </citation>
    <scope>NUCLEOTIDE SEQUENCE [LARGE SCALE GENOMIC DNA]</scope>
    <source>
        <strain evidence="3 4">DSM 28697</strain>
    </source>
</reference>
<feature type="domain" description="Glycosyltransferase 2-like" evidence="2">
    <location>
        <begin position="5"/>
        <end position="165"/>
    </location>
</feature>
<accession>A0A4R6U2P0</accession>
<keyword evidence="3" id="KW-0808">Transferase</keyword>
<dbReference type="Proteomes" id="UP000295632">
    <property type="component" value="Unassembled WGS sequence"/>
</dbReference>
<gene>
    <name evidence="3" type="ORF">EV213_10912</name>
</gene>
<dbReference type="OrthoDB" id="396512at2"/>
<dbReference type="PANTHER" id="PTHR22916">
    <property type="entry name" value="GLYCOSYLTRANSFERASE"/>
    <property type="match status" value="1"/>
</dbReference>
<comment type="caution">
    <text evidence="3">The sequence shown here is derived from an EMBL/GenBank/DDBJ whole genome shotgun (WGS) entry which is preliminary data.</text>
</comment>
<dbReference type="CDD" id="cd00761">
    <property type="entry name" value="Glyco_tranf_GTA_type"/>
    <property type="match status" value="1"/>
</dbReference>
<dbReference type="InterPro" id="IPR029044">
    <property type="entry name" value="Nucleotide-diphossugar_trans"/>
</dbReference>
<dbReference type="Pfam" id="PF00535">
    <property type="entry name" value="Glycos_transf_2"/>
    <property type="match status" value="1"/>
</dbReference>
<dbReference type="GO" id="GO:0016758">
    <property type="term" value="F:hexosyltransferase activity"/>
    <property type="evidence" value="ECO:0007669"/>
    <property type="project" value="UniProtKB-ARBA"/>
</dbReference>